<dbReference type="RefSeq" id="WP_406854676.1">
    <property type="nucleotide sequence ID" value="NZ_CP157484.1"/>
</dbReference>
<proteinExistence type="predicted"/>
<organism evidence="2">
    <name type="scientific">Alsobacter sp. KACC 23698</name>
    <dbReference type="NCBI Taxonomy" id="3149229"/>
    <lineage>
        <taxon>Bacteria</taxon>
        <taxon>Pseudomonadati</taxon>
        <taxon>Pseudomonadota</taxon>
        <taxon>Alphaproteobacteria</taxon>
        <taxon>Hyphomicrobiales</taxon>
        <taxon>Alsobacteraceae</taxon>
        <taxon>Alsobacter</taxon>
    </lineage>
</organism>
<name>A0AAU7JCG7_9HYPH</name>
<reference evidence="2" key="1">
    <citation type="submission" date="2024-05" db="EMBL/GenBank/DDBJ databases">
        <authorList>
            <person name="Kim S."/>
            <person name="Heo J."/>
            <person name="Choi H."/>
            <person name="Choi Y."/>
            <person name="Kwon S.-W."/>
            <person name="Kim Y."/>
        </authorList>
    </citation>
    <scope>NUCLEOTIDE SEQUENCE</scope>
    <source>
        <strain evidence="2">KACC 23698</strain>
    </source>
</reference>
<evidence type="ECO:0000313" key="2">
    <source>
        <dbReference type="EMBL" id="XBO37849.1"/>
    </source>
</evidence>
<protein>
    <recommendedName>
        <fullName evidence="3">Fimbrial protein</fullName>
    </recommendedName>
</protein>
<keyword evidence="1" id="KW-1133">Transmembrane helix</keyword>
<evidence type="ECO:0000256" key="1">
    <source>
        <dbReference type="SAM" id="Phobius"/>
    </source>
</evidence>
<feature type="transmembrane region" description="Helical" evidence="1">
    <location>
        <begin position="36"/>
        <end position="58"/>
    </location>
</feature>
<dbReference type="AlphaFoldDB" id="A0AAU7JCG7"/>
<dbReference type="EMBL" id="CP157484">
    <property type="protein sequence ID" value="XBO37849.1"/>
    <property type="molecule type" value="Genomic_DNA"/>
</dbReference>
<accession>A0AAU7JCG7</accession>
<gene>
    <name evidence="2" type="ORF">ABEG18_19310</name>
</gene>
<sequence>MTPADFTPASHPAADDDPATAAAKAKEASRLMALKMVVITLGVILVALLVVVFATLAIRAFRGSKPDAAALAPPPALPGEARPARPPVQAALPPGYRLVSTTLGDGRLAVTADGPDGALVILFDNRTMAEIGRIRVSQDK</sequence>
<evidence type="ECO:0008006" key="3">
    <source>
        <dbReference type="Google" id="ProtNLM"/>
    </source>
</evidence>
<keyword evidence="1" id="KW-0812">Transmembrane</keyword>
<keyword evidence="1" id="KW-0472">Membrane</keyword>